<dbReference type="Pfam" id="PF25037">
    <property type="entry name" value="VPS13_C"/>
    <property type="match status" value="1"/>
</dbReference>
<evidence type="ECO:0000256" key="1">
    <source>
        <dbReference type="ARBA" id="ARBA00006545"/>
    </source>
</evidence>
<evidence type="ECO:0000256" key="2">
    <source>
        <dbReference type="SAM" id="MobiDB-lite"/>
    </source>
</evidence>
<dbReference type="InterPro" id="IPR056747">
    <property type="entry name" value="VPS13-like_M"/>
</dbReference>
<protein>
    <recommendedName>
        <fullName evidence="7">Vacuolar protein sorting-associated protein 13 VPS13 adaptor binding domain-containing protein</fullName>
    </recommendedName>
</protein>
<dbReference type="EMBL" id="GEDC01025597">
    <property type="protein sequence ID" value="JAS11701.1"/>
    <property type="molecule type" value="Transcribed_RNA"/>
</dbReference>
<organism evidence="6">
    <name type="scientific">Clastoptera arizonana</name>
    <name type="common">Arizona spittle bug</name>
    <dbReference type="NCBI Taxonomy" id="38151"/>
    <lineage>
        <taxon>Eukaryota</taxon>
        <taxon>Metazoa</taxon>
        <taxon>Ecdysozoa</taxon>
        <taxon>Arthropoda</taxon>
        <taxon>Hexapoda</taxon>
        <taxon>Insecta</taxon>
        <taxon>Pterygota</taxon>
        <taxon>Neoptera</taxon>
        <taxon>Paraneoptera</taxon>
        <taxon>Hemiptera</taxon>
        <taxon>Auchenorrhyncha</taxon>
        <taxon>Cercopoidea</taxon>
        <taxon>Clastopteridae</taxon>
        <taxon>Clastoptera</taxon>
    </lineage>
</organism>
<evidence type="ECO:0000259" key="4">
    <source>
        <dbReference type="Pfam" id="PF25036"/>
    </source>
</evidence>
<feature type="domain" description="VPS13-like middle region" evidence="3">
    <location>
        <begin position="203"/>
        <end position="1210"/>
    </location>
</feature>
<feature type="non-terminal residue" evidence="6">
    <location>
        <position position="1"/>
    </location>
</feature>
<name>A0A1B6CE54_9HEMI</name>
<feature type="compositionally biased region" description="Acidic residues" evidence="2">
    <location>
        <begin position="1114"/>
        <end position="1138"/>
    </location>
</feature>
<dbReference type="PANTHER" id="PTHR16166:SF93">
    <property type="entry name" value="INTERMEMBRANE LIPID TRANSFER PROTEIN VPS13"/>
    <property type="match status" value="1"/>
</dbReference>
<dbReference type="InterPro" id="IPR009543">
    <property type="entry name" value="VPS13_VAB"/>
</dbReference>
<dbReference type="PANTHER" id="PTHR16166">
    <property type="entry name" value="VACUOLAR PROTEIN SORTING-ASSOCIATED PROTEIN VPS13"/>
    <property type="match status" value="1"/>
</dbReference>
<feature type="compositionally biased region" description="Acidic residues" evidence="2">
    <location>
        <begin position="1042"/>
        <end position="1053"/>
    </location>
</feature>
<dbReference type="GO" id="GO:0006623">
    <property type="term" value="P:protein targeting to vacuole"/>
    <property type="evidence" value="ECO:0007669"/>
    <property type="project" value="TreeGrafter"/>
</dbReference>
<dbReference type="GO" id="GO:0045053">
    <property type="term" value="P:protein retention in Golgi apparatus"/>
    <property type="evidence" value="ECO:0007669"/>
    <property type="project" value="TreeGrafter"/>
</dbReference>
<feature type="region of interest" description="Disordered" evidence="2">
    <location>
        <begin position="1012"/>
        <end position="1147"/>
    </location>
</feature>
<dbReference type="InterPro" id="IPR026847">
    <property type="entry name" value="VPS13"/>
</dbReference>
<feature type="compositionally biased region" description="Acidic residues" evidence="2">
    <location>
        <begin position="1087"/>
        <end position="1096"/>
    </location>
</feature>
<accession>A0A1B6CE54</accession>
<sequence>VDLPGFDDNVSPNNSITMLLRFFVGEIVIQLSRSTNRIDKPYLMLQINKIVCDIALMEYGPAIQASLGSILFVDKLHVNLAGDYLELISTEPGDDVATLLYRKVQSDCPDFKSHFHSVEQSLVLDFSSVNVVLHREAFVTLNKYLQYLLQKVKRRELGWENKIFKYLPQVRDTLLTSNSSSPIPPGATKFSYSTRMSQFCLRLCDTDMEFLEFKISGLESDCMFKANERMVLRCYLNTFTIEDLSEMTLYPHILSEDEDKVFDFKYVRHSPRLYRQTDMDAKRDDVKSDGSLKIHIGRMQLVIFLKMFVDLHHFMEPFIRPGVFIRFVRIIEKQIHEQLALLRGWSTKLHLSIDIHGPSLLLPQKLASPNLIILNLGDLSVENFFKEVSSLQGTPTETSIPVIDNILARLDSLQLCRAVMTLAGSLEVQEPIIEPINIRLDIKRIIAYHNALTTTSGMYLPINSQLLLYQTIGAVENIRINLGQRDLATMLSVWADNFNDERSIGGVTGTWHTVSSLELSTPIVAHEDPAVRKLQAFFSHSEQVKRESSLSLTFDGLQLYLFNDMDEILSSPVRDLNHGLCKLEAGEGSLFLDTFSDRSLELKMALQSCFLEDIRPENPSAIKKIFQSHIGNLKMNDNSHISVSTPPIVDVTFRQTHSGDRCVDILVEKTRLNLSVPFILELTKFILDALPGERLCEGGVINHGYVGDSMVQGSRNQMETVRPPSSTDSTSGYFSSSASCVDDQTGISVSLQIRRPEIMLYSDKGLDEKSPSHCHALLLRMEFLLDYSKHPGRDSLVCSLSGLHIISNNKSPQMVLHPCDIEFAKTFKLEDGLKITTSVSTLDFRLSASTVHTLCDVMDEINFNLQVEEHDGITNVCHLSSDLEDLWSPKKIAPYVFPQNHGLVYGRTSPGRVNEILTVCIPKLRIILDLEDGNNKIPMLLMKMSSEFCLQDWSTAAYLKGEVQLQASFYNSSVGTWEPLIEPQVEAENVFRPWEILVRMFQGKAYPLSSRMDHENTLHGDSDHHRTKHQVSPRNKKGNMGEESETSADEQEPEAAAMTFIRRRDNESSHTNRKHNHDSVSLVGYPEDSDSENEEGVMEKLASAIGHLFTGDSSDGEASESEESSGAEPSGETEDASELESLTTVKSNAAGRSERAVFLKKHSDSVDSGLEAESVDRTASYFMIESRDRLNITLSSTALRVITDLFKSFTRQSTPIPSCNSAPIVLVNDLTPLSTVTLITKAEAGPGQDLITATYTKSDSVPSSPASTTATGDLYIDNSPSESDIDIESFEGGFPALRNSESEKGEMFSPFLRFPATTVAKLYNKVTDQRLRIQIPGFETLEVLCPQRSVSKLHLVHSTEPAKNNIRYHIIAQIMVNEFGRTITVRSPLQVKNETSYAMGIYYKKPVLEALGIDPIGESTNPFEDTNRIAIIEPDDVFNVPLQIAYHCKLHVLPAYVDSYHVSESGLWWQDLAADLNTSKDLCCLPKEEKDCTVFSIRALCVEGVEVNRISRSIPNYLIRILPPLAMHNRLPYAIEIKIPSIKYEVRIEAGEKANIYFLNLQKIHKITVEVPSYLSIPWTGSFNLSCDLEEKIITMATEHDTEGGNKPLGLSIKVERGETCDVLLHAPYWIINKTGLPLQIRASLSDFVYEAQSEEPLLFCYRKLRRHCVRLRAYHSSWSSAFSLDTVGCAGLVVCRDRERKRRYRILMTVSLSSSSPHLTRIVTLLPNVVVINEGKRHLRFMEDNERADLWIDLAPAQSIPFWPDTDTMRMFVKFRDSKVVSQHFPIATIHQTVLRMDKGCGLCVEVSGGGERPFYITFRTYTPGDAPVRVDNLCEDLFLKINQQQLGQVALLSPYQSMLYTWDDPSKERCLLWNVYNKKCKGFIADFSKDGYGQERVSFHIVKQPSTIPPASPSATVTAKLSASFKRLSTPVQDGSSSSDTESDELQKPQLMKKMRKDKVVVYWVSYLEGQQRVLMFTQDEHVAYHTRGWIDSEKSNIEVFISLQSIGLSLINNNRENGHLQELAYLSASDSAAIWELNVAHRWKLLTLELASWIEDRWRQDCKKAQMKDYIHVDFEKMHMTKPFYGELRRRYYPAVWLQYRKSNYYSYTHFKLHRFQIDNQQTEAVFPTVLYPTPVPQEIVRKVGVKPFLELAVMKRHRPSHNQDVYKFIKVMLQEFSLNLDKGFILSIYEIFSSWLQEEKPAVRIRKDIASLHQPATAKNPATANESKVVVEYMHLSPIKILLSFSSRGRNRNLPSIGRSYYSDLLHLVIDSLAPTLNDVKGVRLKTAFYECRGRVLALSNEVADVVGHYSSQIAQQVHVSILGIDVLGNPYALVSDFTEGFGDFFYEPPFATLDSPEEFAEGLAHGVQIIMGHSIGGAGSTSSLITAAFISQHQHNINFDEDFKRKRKLCLQSVSDLPDSLVSSSKTFEMGVVLGLSGVIIKPLIGSQQEGIESFFRGVGKSLMGLLTKPSGGVADCTTMATDSLKRAAEMGEDLILRTRLPRYINPYLGIRPFSVYEATGLHLLSCLSKGHYAESDIYWTHAALNPECKSTLLVTLQHVFLVEKCRVWGTWEVEWVVRIDDIMAVPHISSDKLVFNVRQDEVFNFFAGNERYIQSKDSEALQWLQNKIETVVILNMEDKPCPSSSEPV</sequence>
<comment type="similarity">
    <text evidence="1">Belongs to the VPS13 family.</text>
</comment>
<dbReference type="Pfam" id="PF25036">
    <property type="entry name" value="VPS13_VAB"/>
    <property type="match status" value="1"/>
</dbReference>
<feature type="region of interest" description="Disordered" evidence="2">
    <location>
        <begin position="1931"/>
        <end position="1951"/>
    </location>
</feature>
<evidence type="ECO:0000313" key="6">
    <source>
        <dbReference type="EMBL" id="JAS11701.1"/>
    </source>
</evidence>
<dbReference type="Pfam" id="PF25033">
    <property type="entry name" value="VPS13_M"/>
    <property type="match status" value="1"/>
</dbReference>
<feature type="domain" description="Vacuolar protein sorting-associated protein 13 VPS13 adaptor binding" evidence="4">
    <location>
        <begin position="1356"/>
        <end position="1870"/>
    </location>
</feature>
<reference evidence="6" key="1">
    <citation type="submission" date="2015-12" db="EMBL/GenBank/DDBJ databases">
        <title>De novo transcriptome assembly of four potential Pierce s Disease insect vectors from Arizona vineyards.</title>
        <authorList>
            <person name="Tassone E.E."/>
        </authorList>
    </citation>
    <scope>NUCLEOTIDE SEQUENCE</scope>
</reference>
<feature type="compositionally biased region" description="Low complexity" evidence="2">
    <location>
        <begin position="725"/>
        <end position="737"/>
    </location>
</feature>
<evidence type="ECO:0000259" key="3">
    <source>
        <dbReference type="Pfam" id="PF25033"/>
    </source>
</evidence>
<feature type="compositionally biased region" description="Basic residues" evidence="2">
    <location>
        <begin position="1025"/>
        <end position="1037"/>
    </location>
</feature>
<proteinExistence type="inferred from homology"/>
<feature type="compositionally biased region" description="Basic and acidic residues" evidence="2">
    <location>
        <begin position="1012"/>
        <end position="1024"/>
    </location>
</feature>
<evidence type="ECO:0000259" key="5">
    <source>
        <dbReference type="Pfam" id="PF25037"/>
    </source>
</evidence>
<gene>
    <name evidence="6" type="ORF">g.17124</name>
</gene>
<dbReference type="InterPro" id="IPR056748">
    <property type="entry name" value="VPS13-like_C"/>
</dbReference>
<feature type="region of interest" description="Disordered" evidence="2">
    <location>
        <begin position="718"/>
        <end position="737"/>
    </location>
</feature>
<feature type="domain" description="Intermembrane lipid transfer protein VPS13-like C-terminal" evidence="5">
    <location>
        <begin position="2505"/>
        <end position="2621"/>
    </location>
</feature>
<evidence type="ECO:0008006" key="7">
    <source>
        <dbReference type="Google" id="ProtNLM"/>
    </source>
</evidence>